<evidence type="ECO:0000313" key="7">
    <source>
        <dbReference type="Proteomes" id="UP000226080"/>
    </source>
</evidence>
<protein>
    <recommendedName>
        <fullName evidence="5">C-type lysozyme inhibitor domain-containing protein</fullName>
    </recommendedName>
</protein>
<dbReference type="Proteomes" id="UP000226080">
    <property type="component" value="Unassembled WGS sequence"/>
</dbReference>
<name>A0A2G1DSX6_AGGAC</name>
<dbReference type="InterPro" id="IPR012097">
    <property type="entry name" value="OapB"/>
</dbReference>
<evidence type="ECO:0000256" key="2">
    <source>
        <dbReference type="ARBA" id="ARBA00023136"/>
    </source>
</evidence>
<dbReference type="PIRSF" id="PIRSF007352">
    <property type="entry name" value="OapB"/>
    <property type="match status" value="1"/>
</dbReference>
<gene>
    <name evidence="6" type="ORF">CQR80_00335</name>
</gene>
<dbReference type="Gene3D" id="2.40.128.200">
    <property type="match status" value="1"/>
</dbReference>
<dbReference type="RefSeq" id="WP_005544025.1">
    <property type="nucleotide sequence ID" value="NZ_CP016553.1"/>
</dbReference>
<organism evidence="6 7">
    <name type="scientific">Aggregatibacter actinomycetemcomitans</name>
    <name type="common">Actinobacillus actinomycetemcomitans</name>
    <name type="synonym">Haemophilus actinomycetemcomitans</name>
    <dbReference type="NCBI Taxonomy" id="714"/>
    <lineage>
        <taxon>Bacteria</taxon>
        <taxon>Pseudomonadati</taxon>
        <taxon>Pseudomonadota</taxon>
        <taxon>Gammaproteobacteria</taxon>
        <taxon>Pasteurellales</taxon>
        <taxon>Pasteurellaceae</taxon>
        <taxon>Aggregatibacter</taxon>
    </lineage>
</organism>
<dbReference type="SUPFAM" id="SSF141488">
    <property type="entry name" value="YdhA-like"/>
    <property type="match status" value="1"/>
</dbReference>
<proteinExistence type="predicted"/>
<dbReference type="InterPro" id="IPR036328">
    <property type="entry name" value="MliC_sf"/>
</dbReference>
<keyword evidence="7" id="KW-1185">Reference proteome</keyword>
<evidence type="ECO:0000259" key="5">
    <source>
        <dbReference type="Pfam" id="PF09864"/>
    </source>
</evidence>
<dbReference type="Pfam" id="PF09864">
    <property type="entry name" value="MliC"/>
    <property type="match status" value="1"/>
</dbReference>
<comment type="caution">
    <text evidence="6">The sequence shown here is derived from an EMBL/GenBank/DDBJ whole genome shotgun (WGS) entry which is preliminary data.</text>
</comment>
<evidence type="ECO:0000256" key="3">
    <source>
        <dbReference type="ARBA" id="ARBA00023139"/>
    </source>
</evidence>
<reference evidence="6 7" key="1">
    <citation type="submission" date="2017-10" db="EMBL/GenBank/DDBJ databases">
        <title>Draft genome sequences of Aggregatibacter actinomycetemcomitans strains 310a and 310b.</title>
        <authorList>
            <person name="May A.C."/>
            <person name="Ohta H."/>
            <person name="Maeda H."/>
            <person name="Kokeguchi S."/>
            <person name="Cugini C."/>
        </authorList>
    </citation>
    <scope>NUCLEOTIDE SEQUENCE [LARGE SCALE GENOMIC DNA]</scope>
    <source>
        <strain evidence="6 7">310b</strain>
    </source>
</reference>
<evidence type="ECO:0000256" key="1">
    <source>
        <dbReference type="ARBA" id="ARBA00022729"/>
    </source>
</evidence>
<evidence type="ECO:0000313" key="6">
    <source>
        <dbReference type="EMBL" id="PHO21581.1"/>
    </source>
</evidence>
<keyword evidence="4" id="KW-0449">Lipoprotein</keyword>
<dbReference type="PROSITE" id="PS51257">
    <property type="entry name" value="PROKAR_LIPOPROTEIN"/>
    <property type="match status" value="1"/>
</dbReference>
<evidence type="ECO:0000256" key="4">
    <source>
        <dbReference type="ARBA" id="ARBA00023288"/>
    </source>
</evidence>
<accession>A0A2G1DSX6</accession>
<dbReference type="InterPro" id="IPR018660">
    <property type="entry name" value="MliC"/>
</dbReference>
<feature type="domain" description="C-type lysozyme inhibitor" evidence="5">
    <location>
        <begin position="47"/>
        <end position="102"/>
    </location>
</feature>
<keyword evidence="2" id="KW-0472">Membrane</keyword>
<keyword evidence="1" id="KW-0732">Signal</keyword>
<sequence length="124" mass="13980">MLRASFVLLTLTGLTACMVKPVEQKAPAKPRTQVLQKATQKGLAQDYLCKDNKTVRVVRHTTKNKKKLNSISVTFNNVTHRLTPTIAESGRNYSNIHWLWLERKEFSILKSSVGEILAEQCAAQ</sequence>
<dbReference type="EMBL" id="PCGW01000001">
    <property type="protein sequence ID" value="PHO21581.1"/>
    <property type="molecule type" value="Genomic_DNA"/>
</dbReference>
<keyword evidence="3" id="KW-0564">Palmitate</keyword>